<dbReference type="SMART" id="SM00421">
    <property type="entry name" value="HTH_LUXR"/>
    <property type="match status" value="1"/>
</dbReference>
<evidence type="ECO:0000313" key="6">
    <source>
        <dbReference type="EMBL" id="AMS06124.1"/>
    </source>
</evidence>
<dbReference type="InterPro" id="IPR011990">
    <property type="entry name" value="TPR-like_helical_dom_sf"/>
</dbReference>
<dbReference type="Gene3D" id="1.10.10.10">
    <property type="entry name" value="Winged helix-like DNA-binding domain superfamily/Winged helix DNA-binding domain"/>
    <property type="match status" value="1"/>
</dbReference>
<keyword evidence="9" id="KW-1185">Reference proteome</keyword>
<evidence type="ECO:0000256" key="2">
    <source>
        <dbReference type="ARBA" id="ARBA00023125"/>
    </source>
</evidence>
<organism evidence="6 8">
    <name type="scientific">Acidipropionibacterium acidipropionici</name>
    <dbReference type="NCBI Taxonomy" id="1748"/>
    <lineage>
        <taxon>Bacteria</taxon>
        <taxon>Bacillati</taxon>
        <taxon>Actinomycetota</taxon>
        <taxon>Actinomycetes</taxon>
        <taxon>Propionibacteriales</taxon>
        <taxon>Propionibacteriaceae</taxon>
        <taxon>Acidipropionibacterium</taxon>
    </lineage>
</organism>
<dbReference type="InterPro" id="IPR016032">
    <property type="entry name" value="Sig_transdc_resp-reg_C-effctor"/>
</dbReference>
<protein>
    <recommendedName>
        <fullName evidence="5">HTH luxR-type domain-containing protein</fullName>
    </recommendedName>
</protein>
<feature type="compositionally biased region" description="Basic and acidic residues" evidence="4">
    <location>
        <begin position="1"/>
        <end position="21"/>
    </location>
</feature>
<dbReference type="CDD" id="cd06170">
    <property type="entry name" value="LuxR_C_like"/>
    <property type="match status" value="1"/>
</dbReference>
<dbReference type="AlphaFoldDB" id="A0AAC8YGL8"/>
<dbReference type="PANTHER" id="PTHR44688">
    <property type="entry name" value="DNA-BINDING TRANSCRIPTIONAL ACTIVATOR DEVR_DOSR"/>
    <property type="match status" value="1"/>
</dbReference>
<evidence type="ECO:0000313" key="8">
    <source>
        <dbReference type="Proteomes" id="UP000075221"/>
    </source>
</evidence>
<dbReference type="SUPFAM" id="SSF48452">
    <property type="entry name" value="TPR-like"/>
    <property type="match status" value="1"/>
</dbReference>
<reference evidence="6 8" key="2">
    <citation type="submission" date="2016-02" db="EMBL/GenBank/DDBJ databases">
        <title>Complete Genome Sequence of Propionibacterium acidipropionici ATCC 55737.</title>
        <authorList>
            <person name="Luna Flores C.H."/>
            <person name="Nielsen L.K."/>
            <person name="Marcellin E."/>
        </authorList>
    </citation>
    <scope>NUCLEOTIDE SEQUENCE [LARGE SCALE GENOMIC DNA]</scope>
    <source>
        <strain evidence="6 8">ATCC 55737</strain>
    </source>
</reference>
<dbReference type="PRINTS" id="PR00038">
    <property type="entry name" value="HTHLUXR"/>
</dbReference>
<accession>A0AAC8YGL8</accession>
<feature type="domain" description="HTH luxR-type" evidence="5">
    <location>
        <begin position="466"/>
        <end position="531"/>
    </location>
</feature>
<evidence type="ECO:0000313" key="7">
    <source>
        <dbReference type="EMBL" id="AOZ47587.1"/>
    </source>
</evidence>
<dbReference type="GO" id="GO:0003677">
    <property type="term" value="F:DNA binding"/>
    <property type="evidence" value="ECO:0007669"/>
    <property type="project" value="UniProtKB-KW"/>
</dbReference>
<keyword evidence="2" id="KW-0238">DNA-binding</keyword>
<dbReference type="Gene3D" id="1.25.40.10">
    <property type="entry name" value="Tetratricopeptide repeat domain"/>
    <property type="match status" value="1"/>
</dbReference>
<evidence type="ECO:0000256" key="1">
    <source>
        <dbReference type="ARBA" id="ARBA00023015"/>
    </source>
</evidence>
<evidence type="ECO:0000256" key="3">
    <source>
        <dbReference type="ARBA" id="ARBA00023163"/>
    </source>
</evidence>
<sequence>MSGPDRDEGWCGKVVDDEHGVDLPGATSGPSEAEARRIVDLVTKVWYALTPEQAEQIHTTLRGANPQHIISDPWLFNALLLSEHLTERAGAEPDQRGLVETSADMSGYAAAVLRNATSSDEVVAIGSALVIGYRVQGDLDGAEQIGESVEQRLEELGRQGRGLTTRPATRPGQLSMQRGLTATLRGDFARAMTLYSTAYSQMGEPPYRHFAGVNAAANAAMLSVLEGHIDLAGQWLERTAAFTDRSGWSGYLVYLGEYVARALLAVDRLDRPAAETALELAGPASVQAELWPFVAVAHCAAELAFGEPYRAHEQLRAAAFAHNHRLSDSTYCGHILLRAYLNTLVAQGDCVTVIRLAEAAGNPTRTLLPVARAHLRSGRYDDASRLALKGIRIDDLSVRDIRELRLVRAVAMLRSGRKEEAAQVFSVFQRTSDAFTAAMRARIGAQDLADLTALVDAGSPAPRPVTVVETPTLTNAEMHVLNLLADGRTIAQAAEASFTSPNTVKTHVKSIYRKLGVSTRSDAIARAEQLGLL</sequence>
<dbReference type="Pfam" id="PF00196">
    <property type="entry name" value="GerE"/>
    <property type="match status" value="1"/>
</dbReference>
<gene>
    <name evidence="7" type="ORF">A8L58_13895</name>
    <name evidence="6" type="ORF">AXH35_12445</name>
</gene>
<evidence type="ECO:0000259" key="5">
    <source>
        <dbReference type="PROSITE" id="PS50043"/>
    </source>
</evidence>
<keyword evidence="1" id="KW-0805">Transcription regulation</keyword>
<dbReference type="GO" id="GO:0006355">
    <property type="term" value="P:regulation of DNA-templated transcription"/>
    <property type="evidence" value="ECO:0007669"/>
    <property type="project" value="InterPro"/>
</dbReference>
<dbReference type="Proteomes" id="UP000075221">
    <property type="component" value="Chromosome"/>
</dbReference>
<reference evidence="7 9" key="1">
    <citation type="journal article" date="2016" name="Plant Dis.">
        <title>Improved production of propionic acid using genome shuffling.</title>
        <authorList>
            <person name="Luna-Flores C.H."/>
            <person name="Palfreyman R.W."/>
            <person name="Kromer J.O."/>
            <person name="Nielsen L.K."/>
            <person name="Marcellin E."/>
        </authorList>
    </citation>
    <scope>NUCLEOTIDE SEQUENCE [LARGE SCALE GENOMIC DNA]</scope>
    <source>
        <strain evidence="7 9">F3E8</strain>
    </source>
</reference>
<dbReference type="Proteomes" id="UP000178666">
    <property type="component" value="Chromosome"/>
</dbReference>
<dbReference type="InterPro" id="IPR000792">
    <property type="entry name" value="Tscrpt_reg_LuxR_C"/>
</dbReference>
<keyword evidence="3" id="KW-0804">Transcription</keyword>
<dbReference type="EMBL" id="CP015970">
    <property type="protein sequence ID" value="AOZ47587.1"/>
    <property type="molecule type" value="Genomic_DNA"/>
</dbReference>
<evidence type="ECO:0000313" key="9">
    <source>
        <dbReference type="Proteomes" id="UP000178666"/>
    </source>
</evidence>
<name>A0AAC8YGL8_9ACTN</name>
<dbReference type="PANTHER" id="PTHR44688:SF16">
    <property type="entry name" value="DNA-BINDING TRANSCRIPTIONAL ACTIVATOR DEVR_DOSR"/>
    <property type="match status" value="1"/>
</dbReference>
<dbReference type="PROSITE" id="PS50043">
    <property type="entry name" value="HTH_LUXR_2"/>
    <property type="match status" value="1"/>
</dbReference>
<dbReference type="SUPFAM" id="SSF46894">
    <property type="entry name" value="C-terminal effector domain of the bipartite response regulators"/>
    <property type="match status" value="1"/>
</dbReference>
<feature type="region of interest" description="Disordered" evidence="4">
    <location>
        <begin position="1"/>
        <end position="32"/>
    </location>
</feature>
<proteinExistence type="predicted"/>
<dbReference type="EMBL" id="CP014352">
    <property type="protein sequence ID" value="AMS06124.1"/>
    <property type="molecule type" value="Genomic_DNA"/>
</dbReference>
<dbReference type="InterPro" id="IPR036388">
    <property type="entry name" value="WH-like_DNA-bd_sf"/>
</dbReference>
<evidence type="ECO:0000256" key="4">
    <source>
        <dbReference type="SAM" id="MobiDB-lite"/>
    </source>
</evidence>
<dbReference type="RefSeq" id="WP_062820043.1">
    <property type="nucleotide sequence ID" value="NZ_CP014352.1"/>
</dbReference>